<sequence>MSTSTLSRRAQMCRSLRRCCNSRSPHARHAPPPPPPPHTHTHIKPPHRTSPCPPYRPASHALPGLRIHSKVDPTQPARQTAPSSPYPITRRRDRAFRHPRPCVHPPHCPFPSKAPSLKPWGRIVSILPLLSAFPRFLILLPVHLSHLPPAVFSSPSVAPFFQQPYPQSALRAATSARVIHPSLQHCSESSYFFGRSLPSPLRASFHIPLHMPFTLLL</sequence>
<protein>
    <submittedName>
        <fullName evidence="2">Uncharacterized protein</fullName>
    </submittedName>
</protein>
<proteinExistence type="predicted"/>
<evidence type="ECO:0000313" key="3">
    <source>
        <dbReference type="Proteomes" id="UP001221757"/>
    </source>
</evidence>
<dbReference type="AlphaFoldDB" id="A0AAD7BY70"/>
<gene>
    <name evidence="2" type="ORF">B0H17DRAFT_511379</name>
</gene>
<organism evidence="2 3">
    <name type="scientific">Mycena rosella</name>
    <name type="common">Pink bonnet</name>
    <name type="synonym">Agaricus rosellus</name>
    <dbReference type="NCBI Taxonomy" id="1033263"/>
    <lineage>
        <taxon>Eukaryota</taxon>
        <taxon>Fungi</taxon>
        <taxon>Dikarya</taxon>
        <taxon>Basidiomycota</taxon>
        <taxon>Agaricomycotina</taxon>
        <taxon>Agaricomycetes</taxon>
        <taxon>Agaricomycetidae</taxon>
        <taxon>Agaricales</taxon>
        <taxon>Marasmiineae</taxon>
        <taxon>Mycenaceae</taxon>
        <taxon>Mycena</taxon>
    </lineage>
</organism>
<evidence type="ECO:0000313" key="2">
    <source>
        <dbReference type="EMBL" id="KAJ7633754.1"/>
    </source>
</evidence>
<reference evidence="2" key="1">
    <citation type="submission" date="2023-03" db="EMBL/GenBank/DDBJ databases">
        <title>Massive genome expansion in bonnet fungi (Mycena s.s.) driven by repeated elements and novel gene families across ecological guilds.</title>
        <authorList>
            <consortium name="Lawrence Berkeley National Laboratory"/>
            <person name="Harder C.B."/>
            <person name="Miyauchi S."/>
            <person name="Viragh M."/>
            <person name="Kuo A."/>
            <person name="Thoen E."/>
            <person name="Andreopoulos B."/>
            <person name="Lu D."/>
            <person name="Skrede I."/>
            <person name="Drula E."/>
            <person name="Henrissat B."/>
            <person name="Morin E."/>
            <person name="Kohler A."/>
            <person name="Barry K."/>
            <person name="LaButti K."/>
            <person name="Morin E."/>
            <person name="Salamov A."/>
            <person name="Lipzen A."/>
            <person name="Mereny Z."/>
            <person name="Hegedus B."/>
            <person name="Baldrian P."/>
            <person name="Stursova M."/>
            <person name="Weitz H."/>
            <person name="Taylor A."/>
            <person name="Grigoriev I.V."/>
            <person name="Nagy L.G."/>
            <person name="Martin F."/>
            <person name="Kauserud H."/>
        </authorList>
    </citation>
    <scope>NUCLEOTIDE SEQUENCE</scope>
    <source>
        <strain evidence="2">CBHHK067</strain>
    </source>
</reference>
<keyword evidence="3" id="KW-1185">Reference proteome</keyword>
<name>A0AAD7BY70_MYCRO</name>
<comment type="caution">
    <text evidence="2">The sequence shown here is derived from an EMBL/GenBank/DDBJ whole genome shotgun (WGS) entry which is preliminary data.</text>
</comment>
<accession>A0AAD7BY70</accession>
<feature type="region of interest" description="Disordered" evidence="1">
    <location>
        <begin position="17"/>
        <end position="90"/>
    </location>
</feature>
<dbReference type="EMBL" id="JARKIE010000484">
    <property type="protein sequence ID" value="KAJ7633754.1"/>
    <property type="molecule type" value="Genomic_DNA"/>
</dbReference>
<dbReference type="Proteomes" id="UP001221757">
    <property type="component" value="Unassembled WGS sequence"/>
</dbReference>
<evidence type="ECO:0000256" key="1">
    <source>
        <dbReference type="SAM" id="MobiDB-lite"/>
    </source>
</evidence>